<dbReference type="InterPro" id="IPR000192">
    <property type="entry name" value="Aminotrans_V_dom"/>
</dbReference>
<evidence type="ECO:0000313" key="6">
    <source>
        <dbReference type="EMBL" id="APC49577.1"/>
    </source>
</evidence>
<evidence type="ECO:0000313" key="7">
    <source>
        <dbReference type="Proteomes" id="UP000182945"/>
    </source>
</evidence>
<dbReference type="PROSITE" id="PS00595">
    <property type="entry name" value="AA_TRANSFER_CLASS_5"/>
    <property type="match status" value="1"/>
</dbReference>
<dbReference type="SUPFAM" id="SSF53383">
    <property type="entry name" value="PLP-dependent transferases"/>
    <property type="match status" value="1"/>
</dbReference>
<reference evidence="6 7" key="1">
    <citation type="submission" date="2016-11" db="EMBL/GenBank/DDBJ databases">
        <title>Complete genome sequencing of Virgibacillus halodenitrificans PDB-F2.</title>
        <authorList>
            <person name="Sun Z."/>
            <person name="Zhou Y."/>
            <person name="Li H."/>
        </authorList>
    </citation>
    <scope>NUCLEOTIDE SEQUENCE [LARGE SCALE GENOMIC DNA]</scope>
    <source>
        <strain evidence="6 7">PDB-F2</strain>
    </source>
</reference>
<dbReference type="Pfam" id="PF00266">
    <property type="entry name" value="Aminotran_5"/>
    <property type="match status" value="1"/>
</dbReference>
<dbReference type="InterPro" id="IPR020578">
    <property type="entry name" value="Aminotrans_V_PyrdxlP_BS"/>
</dbReference>
<name>A0AAC9J1U8_VIRHA</name>
<dbReference type="RefSeq" id="WP_071649587.1">
    <property type="nucleotide sequence ID" value="NZ_CP017962.1"/>
</dbReference>
<dbReference type="InterPro" id="IPR015421">
    <property type="entry name" value="PyrdxlP-dep_Trfase_major"/>
</dbReference>
<dbReference type="AlphaFoldDB" id="A0AAC9J1U8"/>
<evidence type="ECO:0000256" key="3">
    <source>
        <dbReference type="RuleBase" id="RU004075"/>
    </source>
</evidence>
<dbReference type="InterPro" id="IPR015424">
    <property type="entry name" value="PyrdxlP-dep_Trfase"/>
</dbReference>
<evidence type="ECO:0000256" key="2">
    <source>
        <dbReference type="ARBA" id="ARBA00022898"/>
    </source>
</evidence>
<evidence type="ECO:0000259" key="5">
    <source>
        <dbReference type="Pfam" id="PF00266"/>
    </source>
</evidence>
<accession>A0AAC9J1U8</accession>
<gene>
    <name evidence="6" type="ORF">BME96_15860</name>
</gene>
<comment type="similarity">
    <text evidence="3">Belongs to the class-V pyridoxal-phosphate-dependent aminotransferase family.</text>
</comment>
<dbReference type="PANTHER" id="PTHR43586:SF15">
    <property type="entry name" value="BLR3095 PROTEIN"/>
    <property type="match status" value="1"/>
</dbReference>
<feature type="domain" description="Aminotransferase class V" evidence="5">
    <location>
        <begin position="2"/>
        <end position="376"/>
    </location>
</feature>
<dbReference type="PANTHER" id="PTHR43586">
    <property type="entry name" value="CYSTEINE DESULFURASE"/>
    <property type="match status" value="1"/>
</dbReference>
<dbReference type="Gene3D" id="3.40.640.10">
    <property type="entry name" value="Type I PLP-dependent aspartate aminotransferase-like (Major domain)"/>
    <property type="match status" value="1"/>
</dbReference>
<dbReference type="Gene3D" id="3.90.1150.10">
    <property type="entry name" value="Aspartate Aminotransferase, domain 1"/>
    <property type="match status" value="1"/>
</dbReference>
<comment type="cofactor">
    <cofactor evidence="1 4">
        <name>pyridoxal 5'-phosphate</name>
        <dbReference type="ChEBI" id="CHEBI:597326"/>
    </cofactor>
</comment>
<evidence type="ECO:0000256" key="4">
    <source>
        <dbReference type="RuleBase" id="RU004504"/>
    </source>
</evidence>
<dbReference type="InterPro" id="IPR015422">
    <property type="entry name" value="PyrdxlP-dep_Trfase_small"/>
</dbReference>
<protein>
    <recommendedName>
        <fullName evidence="5">Aminotransferase class V domain-containing protein</fullName>
    </recommendedName>
</protein>
<sequence>MVYFNYASLGMPDKEAIKQLNDFLITFPREVSESTEDFTMKMVSLVERTRAVIAKAYRVPSKNIAFIANTTEGLGLIANALKNSTVPVKVVVPDIEFISSALVWKNNSDAICYCQSENGVVSPEVIHQMMEKNTNILCLSSVQEVSGHRFSFQKLLELREKDPDEFWIVDGIQEAGILWKDLKNDQIDAYIVGGHKWLNSPFGLGFMYISDRLLDRISPSFYGYFNIKEPTSGWMEYLESRNRTLRDLKHLAVKRDASIFESGGMVNVNGAFMLAKSFEAWKRMGLVDSSKHISKLQIIFRTNIKNEQFKILGEKDPITWSSILTLSGKEGIGAEKQLLGRMMKAGYRASLRSIEGIGGVRIGFHYSTTFEEVECLVKLINKEQG</sequence>
<dbReference type="GO" id="GO:0003824">
    <property type="term" value="F:catalytic activity"/>
    <property type="evidence" value="ECO:0007669"/>
    <property type="project" value="UniProtKB-ARBA"/>
</dbReference>
<proteinExistence type="inferred from homology"/>
<dbReference type="KEGG" id="vhl:BME96_15860"/>
<evidence type="ECO:0000256" key="1">
    <source>
        <dbReference type="ARBA" id="ARBA00001933"/>
    </source>
</evidence>
<dbReference type="EMBL" id="CP017962">
    <property type="protein sequence ID" value="APC49577.1"/>
    <property type="molecule type" value="Genomic_DNA"/>
</dbReference>
<dbReference type="Proteomes" id="UP000182945">
    <property type="component" value="Chromosome"/>
</dbReference>
<organism evidence="6 7">
    <name type="scientific">Virgibacillus halodenitrificans</name>
    <name type="common">Bacillus halodenitrificans</name>
    <dbReference type="NCBI Taxonomy" id="1482"/>
    <lineage>
        <taxon>Bacteria</taxon>
        <taxon>Bacillati</taxon>
        <taxon>Bacillota</taxon>
        <taxon>Bacilli</taxon>
        <taxon>Bacillales</taxon>
        <taxon>Bacillaceae</taxon>
        <taxon>Virgibacillus</taxon>
    </lineage>
</organism>
<keyword evidence="2" id="KW-0663">Pyridoxal phosphate</keyword>
<dbReference type="GeneID" id="71515887"/>